<keyword evidence="11 12" id="KW-0472">Membrane</keyword>
<keyword evidence="6" id="KW-0479">Metal-binding</keyword>
<proteinExistence type="inferred from homology"/>
<evidence type="ECO:0000256" key="11">
    <source>
        <dbReference type="ARBA" id="ARBA00023136"/>
    </source>
</evidence>
<evidence type="ECO:0000256" key="2">
    <source>
        <dbReference type="ARBA" id="ARBA00004370"/>
    </source>
</evidence>
<accession>A0A6A5YXF2</accession>
<feature type="transmembrane region" description="Helical" evidence="12">
    <location>
        <begin position="81"/>
        <end position="104"/>
    </location>
</feature>
<dbReference type="InterPro" id="IPR036396">
    <property type="entry name" value="Cyt_P450_sf"/>
</dbReference>
<evidence type="ECO:0000313" key="13">
    <source>
        <dbReference type="EMBL" id="KAF2111596.1"/>
    </source>
</evidence>
<dbReference type="GO" id="GO:0016705">
    <property type="term" value="F:oxidoreductase activity, acting on paired donors, with incorporation or reduction of molecular oxygen"/>
    <property type="evidence" value="ECO:0007669"/>
    <property type="project" value="InterPro"/>
</dbReference>
<dbReference type="EMBL" id="ML977334">
    <property type="protein sequence ID" value="KAF2111596.1"/>
    <property type="molecule type" value="Genomic_DNA"/>
</dbReference>
<dbReference type="AlphaFoldDB" id="A0A6A5YXF2"/>
<comment type="similarity">
    <text evidence="3">Belongs to the cytochrome P450 family.</text>
</comment>
<dbReference type="PRINTS" id="PR00385">
    <property type="entry name" value="P450"/>
</dbReference>
<dbReference type="InterPro" id="IPR050121">
    <property type="entry name" value="Cytochrome_P450_monoxygenase"/>
</dbReference>
<evidence type="ECO:0000256" key="1">
    <source>
        <dbReference type="ARBA" id="ARBA00001971"/>
    </source>
</evidence>
<comment type="subcellular location">
    <subcellularLocation>
        <location evidence="2">Membrane</location>
    </subcellularLocation>
</comment>
<name>A0A6A5YXF2_9PLEO</name>
<evidence type="ECO:0000256" key="5">
    <source>
        <dbReference type="ARBA" id="ARBA00022692"/>
    </source>
</evidence>
<keyword evidence="10" id="KW-0503">Monooxygenase</keyword>
<evidence type="ECO:0000256" key="3">
    <source>
        <dbReference type="ARBA" id="ARBA00010617"/>
    </source>
</evidence>
<protein>
    <submittedName>
        <fullName evidence="13">Cytochrome P450</fullName>
    </submittedName>
</protein>
<gene>
    <name evidence="13" type="ORF">BDV96DRAFT_634849</name>
</gene>
<feature type="transmembrane region" description="Helical" evidence="12">
    <location>
        <begin position="7"/>
        <end position="27"/>
    </location>
</feature>
<dbReference type="PROSITE" id="PS51257">
    <property type="entry name" value="PROKAR_LIPOPROTEIN"/>
    <property type="match status" value="1"/>
</dbReference>
<evidence type="ECO:0000256" key="7">
    <source>
        <dbReference type="ARBA" id="ARBA00022989"/>
    </source>
</evidence>
<dbReference type="Gene3D" id="1.10.630.10">
    <property type="entry name" value="Cytochrome P450"/>
    <property type="match status" value="1"/>
</dbReference>
<evidence type="ECO:0000256" key="9">
    <source>
        <dbReference type="ARBA" id="ARBA00023004"/>
    </source>
</evidence>
<keyword evidence="14" id="KW-1185">Reference proteome</keyword>
<reference evidence="13" key="1">
    <citation type="journal article" date="2020" name="Stud. Mycol.">
        <title>101 Dothideomycetes genomes: a test case for predicting lifestyles and emergence of pathogens.</title>
        <authorList>
            <person name="Haridas S."/>
            <person name="Albert R."/>
            <person name="Binder M."/>
            <person name="Bloem J."/>
            <person name="Labutti K."/>
            <person name="Salamov A."/>
            <person name="Andreopoulos B."/>
            <person name="Baker S."/>
            <person name="Barry K."/>
            <person name="Bills G."/>
            <person name="Bluhm B."/>
            <person name="Cannon C."/>
            <person name="Castanera R."/>
            <person name="Culley D."/>
            <person name="Daum C."/>
            <person name="Ezra D."/>
            <person name="Gonzalez J."/>
            <person name="Henrissat B."/>
            <person name="Kuo A."/>
            <person name="Liang C."/>
            <person name="Lipzen A."/>
            <person name="Lutzoni F."/>
            <person name="Magnuson J."/>
            <person name="Mondo S."/>
            <person name="Nolan M."/>
            <person name="Ohm R."/>
            <person name="Pangilinan J."/>
            <person name="Park H.-J."/>
            <person name="Ramirez L."/>
            <person name="Alfaro M."/>
            <person name="Sun H."/>
            <person name="Tritt A."/>
            <person name="Yoshinaga Y."/>
            <person name="Zwiers L.-H."/>
            <person name="Turgeon B."/>
            <person name="Goodwin S."/>
            <person name="Spatafora J."/>
            <person name="Crous P."/>
            <person name="Grigoriev I."/>
        </authorList>
    </citation>
    <scope>NUCLEOTIDE SEQUENCE</scope>
    <source>
        <strain evidence="13">CBS 627.86</strain>
    </source>
</reference>
<keyword evidence="7 12" id="KW-1133">Transmembrane helix</keyword>
<dbReference type="Pfam" id="PF00067">
    <property type="entry name" value="p450"/>
    <property type="match status" value="1"/>
</dbReference>
<keyword evidence="4" id="KW-0349">Heme</keyword>
<dbReference type="Proteomes" id="UP000799770">
    <property type="component" value="Unassembled WGS sequence"/>
</dbReference>
<evidence type="ECO:0000256" key="6">
    <source>
        <dbReference type="ARBA" id="ARBA00022723"/>
    </source>
</evidence>
<evidence type="ECO:0000256" key="4">
    <source>
        <dbReference type="ARBA" id="ARBA00022617"/>
    </source>
</evidence>
<dbReference type="OrthoDB" id="6692864at2759"/>
<organism evidence="13 14">
    <name type="scientific">Lophiotrema nucula</name>
    <dbReference type="NCBI Taxonomy" id="690887"/>
    <lineage>
        <taxon>Eukaryota</taxon>
        <taxon>Fungi</taxon>
        <taxon>Dikarya</taxon>
        <taxon>Ascomycota</taxon>
        <taxon>Pezizomycotina</taxon>
        <taxon>Dothideomycetes</taxon>
        <taxon>Pleosporomycetidae</taxon>
        <taxon>Pleosporales</taxon>
        <taxon>Lophiotremataceae</taxon>
        <taxon>Lophiotrema</taxon>
    </lineage>
</organism>
<keyword evidence="9" id="KW-0408">Iron</keyword>
<dbReference type="GO" id="GO:0016020">
    <property type="term" value="C:membrane"/>
    <property type="evidence" value="ECO:0007669"/>
    <property type="project" value="UniProtKB-SubCell"/>
</dbReference>
<dbReference type="InterPro" id="IPR002401">
    <property type="entry name" value="Cyt_P450_E_grp-I"/>
</dbReference>
<dbReference type="GO" id="GO:0005506">
    <property type="term" value="F:iron ion binding"/>
    <property type="evidence" value="ECO:0007669"/>
    <property type="project" value="InterPro"/>
</dbReference>
<evidence type="ECO:0000256" key="12">
    <source>
        <dbReference type="SAM" id="Phobius"/>
    </source>
</evidence>
<dbReference type="InterPro" id="IPR001128">
    <property type="entry name" value="Cyt_P450"/>
</dbReference>
<evidence type="ECO:0000313" key="14">
    <source>
        <dbReference type="Proteomes" id="UP000799770"/>
    </source>
</evidence>
<dbReference type="GO" id="GO:0020037">
    <property type="term" value="F:heme binding"/>
    <property type="evidence" value="ECO:0007669"/>
    <property type="project" value="InterPro"/>
</dbReference>
<sequence length="219" mass="24900">MRSGIYILEGLSPVSWLITILACLPGGNEGFSRLEKFAHESVLKRVRIKRDDDDVMSKLISAARDPKVANKIDMTFLTCDAMVIIIAGGDTVSITLSFLFYSLARYPHYVNHLRRELEHTDITDYRRLQALPWINALINETLRLYPPVPTAPLRQTPPEGLRIGERFIPGNVVVSTPLWSLGRLESSYTRADEFLPERWFPGSESIKDRRGFAPFLLRA</sequence>
<keyword evidence="8" id="KW-0560">Oxidoreductase</keyword>
<dbReference type="PRINTS" id="PR00463">
    <property type="entry name" value="EP450I"/>
</dbReference>
<comment type="cofactor">
    <cofactor evidence="1">
        <name>heme</name>
        <dbReference type="ChEBI" id="CHEBI:30413"/>
    </cofactor>
</comment>
<dbReference type="GO" id="GO:0004497">
    <property type="term" value="F:monooxygenase activity"/>
    <property type="evidence" value="ECO:0007669"/>
    <property type="project" value="UniProtKB-KW"/>
</dbReference>
<dbReference type="PANTHER" id="PTHR24305">
    <property type="entry name" value="CYTOCHROME P450"/>
    <property type="match status" value="1"/>
</dbReference>
<evidence type="ECO:0000256" key="10">
    <source>
        <dbReference type="ARBA" id="ARBA00023033"/>
    </source>
</evidence>
<evidence type="ECO:0000256" key="8">
    <source>
        <dbReference type="ARBA" id="ARBA00023002"/>
    </source>
</evidence>
<dbReference type="SUPFAM" id="SSF48264">
    <property type="entry name" value="Cytochrome P450"/>
    <property type="match status" value="1"/>
</dbReference>
<keyword evidence="5 12" id="KW-0812">Transmembrane</keyword>
<dbReference type="PANTHER" id="PTHR24305:SF112">
    <property type="entry name" value="L-ORNITHINE-N5-MONOOXYGENASE (EUROFUNG)"/>
    <property type="match status" value="1"/>
</dbReference>